<gene>
    <name evidence="3" type="ORF">H8R92_05385</name>
</gene>
<dbReference type="AlphaFoldDB" id="A0A8I0A5J6"/>
<reference evidence="3" key="1">
    <citation type="submission" date="2020-08" db="EMBL/GenBank/DDBJ databases">
        <title>Genome public.</title>
        <authorList>
            <person name="Liu C."/>
            <person name="Sun Q."/>
        </authorList>
    </citation>
    <scope>NUCLEOTIDE SEQUENCE</scope>
    <source>
        <strain evidence="3">NSJ-42</strain>
    </source>
</reference>
<dbReference type="SUPFAM" id="SSF46955">
    <property type="entry name" value="Putative DNA-binding domain"/>
    <property type="match status" value="1"/>
</dbReference>
<keyword evidence="4" id="KW-1185">Reference proteome</keyword>
<dbReference type="SUPFAM" id="SSF53850">
    <property type="entry name" value="Periplasmic binding protein-like II"/>
    <property type="match status" value="1"/>
</dbReference>
<dbReference type="InterPro" id="IPR010093">
    <property type="entry name" value="SinI_DNA-bd"/>
</dbReference>
<evidence type="ECO:0000313" key="3">
    <source>
        <dbReference type="EMBL" id="MBC5639869.1"/>
    </source>
</evidence>
<sequence>MENKEALNAMEVAELLNITKNTVYELVKRGEIPAYKVGKKLRIDKSDVKEYIDNQKHKKLVSKSKVKKINEAETDDKDDSIVITGQDIILDILANLIQTEGYRVLRSNMGSYRGLHSLYMDEVTLCTSHMWDGDSDTYNEPYVKRIVPGTACVIINLAYRIQGFYVKKGNPKKITKWEDIAKDGIRLINREKGAGTRVLLDEKIKKLGISVKMIAGYDNEETSHLSIASAVARGDADVGIGTEKVALQVGAVDFIPMQKERYDLVIKKEKLADEKYARILEIVKSSQFKKEIDGLGGYDTKDTGKIMAIT</sequence>
<comment type="caution">
    <text evidence="3">The sequence shown here is derived from an EMBL/GenBank/DDBJ whole genome shotgun (WGS) entry which is preliminary data.</text>
</comment>
<name>A0A8I0A5J6_9CLOT</name>
<evidence type="ECO:0000259" key="2">
    <source>
        <dbReference type="Pfam" id="PF12728"/>
    </source>
</evidence>
<dbReference type="InterPro" id="IPR009061">
    <property type="entry name" value="DNA-bd_dom_put_sf"/>
</dbReference>
<dbReference type="RefSeq" id="WP_022211562.1">
    <property type="nucleotide sequence ID" value="NZ_JACOOQ010000006.1"/>
</dbReference>
<organism evidence="3 4">
    <name type="scientific">Clostridium lentum</name>
    <dbReference type="NCBI Taxonomy" id="2763037"/>
    <lineage>
        <taxon>Bacteria</taxon>
        <taxon>Bacillati</taxon>
        <taxon>Bacillota</taxon>
        <taxon>Clostridia</taxon>
        <taxon>Eubacteriales</taxon>
        <taxon>Clostridiaceae</taxon>
        <taxon>Clostridium</taxon>
    </lineage>
</organism>
<feature type="domain" description="PBP" evidence="1">
    <location>
        <begin position="99"/>
        <end position="283"/>
    </location>
</feature>
<dbReference type="EMBL" id="JACOOQ010000006">
    <property type="protein sequence ID" value="MBC5639869.1"/>
    <property type="molecule type" value="Genomic_DNA"/>
</dbReference>
<protein>
    <submittedName>
        <fullName evidence="3">Helix-turn-helix transcriptional regulator</fullName>
    </submittedName>
</protein>
<dbReference type="InterPro" id="IPR041657">
    <property type="entry name" value="HTH_17"/>
</dbReference>
<evidence type="ECO:0000259" key="1">
    <source>
        <dbReference type="Pfam" id="PF12727"/>
    </source>
</evidence>
<dbReference type="Pfam" id="PF12727">
    <property type="entry name" value="PBP_like"/>
    <property type="match status" value="1"/>
</dbReference>
<accession>A0A8I0A5J6</accession>
<dbReference type="PANTHER" id="PTHR38431:SF1">
    <property type="entry name" value="BLL2305 PROTEIN"/>
    <property type="match status" value="1"/>
</dbReference>
<dbReference type="InterPro" id="IPR024370">
    <property type="entry name" value="PBP_domain"/>
</dbReference>
<dbReference type="GO" id="GO:0003677">
    <property type="term" value="F:DNA binding"/>
    <property type="evidence" value="ECO:0007669"/>
    <property type="project" value="InterPro"/>
</dbReference>
<dbReference type="Pfam" id="PF12728">
    <property type="entry name" value="HTH_17"/>
    <property type="match status" value="1"/>
</dbReference>
<evidence type="ECO:0000313" key="4">
    <source>
        <dbReference type="Proteomes" id="UP000662088"/>
    </source>
</evidence>
<dbReference type="NCBIfam" id="TIGR01764">
    <property type="entry name" value="excise"/>
    <property type="match status" value="1"/>
</dbReference>
<feature type="domain" description="Helix-turn-helix" evidence="2">
    <location>
        <begin position="11"/>
        <end position="55"/>
    </location>
</feature>
<dbReference type="PANTHER" id="PTHR38431">
    <property type="entry name" value="BLL2305 PROTEIN"/>
    <property type="match status" value="1"/>
</dbReference>
<dbReference type="Proteomes" id="UP000662088">
    <property type="component" value="Unassembled WGS sequence"/>
</dbReference>
<dbReference type="Gene3D" id="3.40.190.10">
    <property type="entry name" value="Periplasmic binding protein-like II"/>
    <property type="match status" value="1"/>
</dbReference>
<proteinExistence type="predicted"/>